<keyword evidence="4" id="KW-1185">Reference proteome</keyword>
<dbReference type="PANTHER" id="PTHR13947:SF37">
    <property type="entry name" value="LD18367P"/>
    <property type="match status" value="1"/>
</dbReference>
<dbReference type="Pfam" id="PF00583">
    <property type="entry name" value="Acetyltransf_1"/>
    <property type="match status" value="1"/>
</dbReference>
<dbReference type="PROSITE" id="PS51186">
    <property type="entry name" value="GNAT"/>
    <property type="match status" value="1"/>
</dbReference>
<dbReference type="eggNOG" id="arCOG00833">
    <property type="taxonomic scope" value="Archaea"/>
</dbReference>
<dbReference type="PANTHER" id="PTHR13947">
    <property type="entry name" value="GNAT FAMILY N-ACETYLTRANSFERASE"/>
    <property type="match status" value="1"/>
</dbReference>
<sequence length="207" mass="23122">MMKNADIKIRPFRREDFDQVNGVLTEAFSGKIGSLLDTDCSEAAELMLETGFFCRNPVDGYFVAETEGNIAGVILLKFPGQMREDSDFRLMPVFRRYGLVRALKFAAGALLLEESAKAGECYIEYIAVNTDFRGLGIGSALLEYAMNYAAGKGFSWLTLCAASSNPAINLYLRSGFIQKKEIRSLLTYLFFGLDKWIYMAKSTDKQS</sequence>
<dbReference type="InterPro" id="IPR050769">
    <property type="entry name" value="NAT_camello-type"/>
</dbReference>
<evidence type="ECO:0000313" key="3">
    <source>
        <dbReference type="EMBL" id="ADN35853.1"/>
    </source>
</evidence>
<protein>
    <submittedName>
        <fullName evidence="3">GCN5-related N-acetyltransferase</fullName>
    </submittedName>
</protein>
<gene>
    <name evidence="3" type="ordered locus">Mpet_1086</name>
</gene>
<evidence type="ECO:0000313" key="4">
    <source>
        <dbReference type="Proteomes" id="UP000006565"/>
    </source>
</evidence>
<reference evidence="3 4" key="1">
    <citation type="journal article" date="2010" name="Stand. Genomic Sci.">
        <title>Complete genome sequence of Methanoplanus petrolearius type strain (SEBR 4847).</title>
        <authorList>
            <person name="Brambilla E."/>
            <person name="Djao O.D."/>
            <person name="Daligault H."/>
            <person name="Lapidus A."/>
            <person name="Lucas S."/>
            <person name="Hammon N."/>
            <person name="Nolan M."/>
            <person name="Tice H."/>
            <person name="Cheng J.F."/>
            <person name="Han C."/>
            <person name="Tapia R."/>
            <person name="Goodwin L."/>
            <person name="Pitluck S."/>
            <person name="Liolios K."/>
            <person name="Ivanova N."/>
            <person name="Mavromatis K."/>
            <person name="Mikhailova N."/>
            <person name="Pati A."/>
            <person name="Chen A."/>
            <person name="Palaniappan K."/>
            <person name="Land M."/>
            <person name="Hauser L."/>
            <person name="Chang Y.J."/>
            <person name="Jeffries C.D."/>
            <person name="Rohde M."/>
            <person name="Spring S."/>
            <person name="Sikorski J."/>
            <person name="Goker M."/>
            <person name="Woyke T."/>
            <person name="Bristow J."/>
            <person name="Eisen J.A."/>
            <person name="Markowitz V."/>
            <person name="Hugenholtz P."/>
            <person name="Kyrpides N.C."/>
            <person name="Klenk H.P."/>
        </authorList>
    </citation>
    <scope>NUCLEOTIDE SEQUENCE [LARGE SCALE GENOMIC DNA]</scope>
    <source>
        <strain evidence="4">DSM 11571 / OCM 486 / SEBR 4847</strain>
    </source>
</reference>
<keyword evidence="1 3" id="KW-0808">Transferase</keyword>
<accession>E1RKK0</accession>
<evidence type="ECO:0000256" key="1">
    <source>
        <dbReference type="ARBA" id="ARBA00022679"/>
    </source>
</evidence>
<dbReference type="RefSeq" id="WP_013329031.1">
    <property type="nucleotide sequence ID" value="NC_014507.1"/>
</dbReference>
<dbReference type="Gene3D" id="3.40.630.30">
    <property type="match status" value="1"/>
</dbReference>
<dbReference type="InterPro" id="IPR000182">
    <property type="entry name" value="GNAT_dom"/>
</dbReference>
<dbReference type="AlphaFoldDB" id="E1RKK0"/>
<organism evidence="3 4">
    <name type="scientific">Methanolacinia petrolearia (strain DSM 11571 / OCM 486 / SEBR 4847)</name>
    <name type="common">Methanoplanus petrolearius</name>
    <dbReference type="NCBI Taxonomy" id="679926"/>
    <lineage>
        <taxon>Archaea</taxon>
        <taxon>Methanobacteriati</taxon>
        <taxon>Methanobacteriota</taxon>
        <taxon>Stenosarchaea group</taxon>
        <taxon>Methanomicrobia</taxon>
        <taxon>Methanomicrobiales</taxon>
        <taxon>Methanomicrobiaceae</taxon>
        <taxon>Methanolacinia</taxon>
    </lineage>
</organism>
<feature type="domain" description="N-acetyltransferase" evidence="2">
    <location>
        <begin position="7"/>
        <end position="204"/>
    </location>
</feature>
<evidence type="ECO:0000259" key="2">
    <source>
        <dbReference type="PROSITE" id="PS51186"/>
    </source>
</evidence>
<dbReference type="KEGG" id="mpi:Mpet_1086"/>
<dbReference type="InterPro" id="IPR016181">
    <property type="entry name" value="Acyl_CoA_acyltransferase"/>
</dbReference>
<dbReference type="SUPFAM" id="SSF55729">
    <property type="entry name" value="Acyl-CoA N-acyltransferases (Nat)"/>
    <property type="match status" value="1"/>
</dbReference>
<dbReference type="GO" id="GO:0008080">
    <property type="term" value="F:N-acetyltransferase activity"/>
    <property type="evidence" value="ECO:0007669"/>
    <property type="project" value="InterPro"/>
</dbReference>
<name>E1RKK0_METP4</name>
<dbReference type="GeneID" id="25394981"/>
<dbReference type="HOGENOM" id="CLU_105714_0_0_2"/>
<dbReference type="Proteomes" id="UP000006565">
    <property type="component" value="Chromosome"/>
</dbReference>
<dbReference type="STRING" id="679926.Mpet_1086"/>
<dbReference type="OrthoDB" id="43754at2157"/>
<proteinExistence type="predicted"/>
<dbReference type="EMBL" id="CP002117">
    <property type="protein sequence ID" value="ADN35853.1"/>
    <property type="molecule type" value="Genomic_DNA"/>
</dbReference>
<dbReference type="CDD" id="cd04301">
    <property type="entry name" value="NAT_SF"/>
    <property type="match status" value="1"/>
</dbReference>